<dbReference type="SUPFAM" id="SSF52151">
    <property type="entry name" value="FabD/lysophospholipase-like"/>
    <property type="match status" value="1"/>
</dbReference>
<feature type="short sequence motif" description="GXSXG" evidence="2">
    <location>
        <begin position="113"/>
        <end position="117"/>
    </location>
</feature>
<dbReference type="Gene3D" id="3.40.1090.10">
    <property type="entry name" value="Cytosolic phospholipase A2 catalytic domain"/>
    <property type="match status" value="1"/>
</dbReference>
<gene>
    <name evidence="4" type="ORF">SAMN05428953_11724</name>
</gene>
<evidence type="ECO:0000313" key="4">
    <source>
        <dbReference type="EMBL" id="SDK57349.1"/>
    </source>
</evidence>
<keyword evidence="1" id="KW-0443">Lipid metabolism</keyword>
<dbReference type="AlphaFoldDB" id="A0A1G9D0G2"/>
<dbReference type="InterPro" id="IPR016035">
    <property type="entry name" value="Acyl_Trfase/lysoPLipase"/>
</dbReference>
<dbReference type="Pfam" id="PF01734">
    <property type="entry name" value="Patatin"/>
    <property type="match status" value="1"/>
</dbReference>
<proteinExistence type="predicted"/>
<name>A0A1G9D0G2_9HYPH</name>
<reference evidence="5" key="1">
    <citation type="submission" date="2016-10" db="EMBL/GenBank/DDBJ databases">
        <authorList>
            <person name="Varghese N."/>
            <person name="Submissions S."/>
        </authorList>
    </citation>
    <scope>NUCLEOTIDE SEQUENCE [LARGE SCALE GENOMIC DNA]</scope>
    <source>
        <strain evidence="5">CGMCC 1.11022</strain>
    </source>
</reference>
<sequence length="227" mass="23998">MRPLKVSVLVGLAALVATFVWFPGCDTRIAATDIPLDAAEAEKASIAGYGEIRIYRDARIAAGDVRDWTPATEPDGLDVLMISGGGAGGAFGVGVLSAWSETGTRPQFDVVTGVSTGALIAPFAFLGSAHDGTLVHLFTSGVADDLVATKFPVGLIGSSLLRSTPMRRMVEEFITQAVLQQVAAEHRKGRRLLVLTTNLDTQRAVVWNMGTIANSGRSDALKLFRTL</sequence>
<evidence type="ECO:0000259" key="3">
    <source>
        <dbReference type="PROSITE" id="PS51635"/>
    </source>
</evidence>
<organism evidence="4 5">
    <name type="scientific">Mesorhizobium muleiense</name>
    <dbReference type="NCBI Taxonomy" id="1004279"/>
    <lineage>
        <taxon>Bacteria</taxon>
        <taxon>Pseudomonadati</taxon>
        <taxon>Pseudomonadota</taxon>
        <taxon>Alphaproteobacteria</taxon>
        <taxon>Hyphomicrobiales</taxon>
        <taxon>Phyllobacteriaceae</taxon>
        <taxon>Mesorhizobium</taxon>
    </lineage>
</organism>
<dbReference type="Proteomes" id="UP000198894">
    <property type="component" value="Unassembled WGS sequence"/>
</dbReference>
<evidence type="ECO:0000256" key="1">
    <source>
        <dbReference type="ARBA" id="ARBA00023098"/>
    </source>
</evidence>
<accession>A0A1G9D0G2</accession>
<dbReference type="PROSITE" id="PS51635">
    <property type="entry name" value="PNPLA"/>
    <property type="match status" value="1"/>
</dbReference>
<dbReference type="GO" id="GO:0006629">
    <property type="term" value="P:lipid metabolic process"/>
    <property type="evidence" value="ECO:0007669"/>
    <property type="project" value="UniProtKB-KW"/>
</dbReference>
<dbReference type="InterPro" id="IPR002641">
    <property type="entry name" value="PNPLA_dom"/>
</dbReference>
<feature type="short sequence motif" description="GXGXXG" evidence="2">
    <location>
        <begin position="84"/>
        <end position="89"/>
    </location>
</feature>
<feature type="domain" description="PNPLA" evidence="3">
    <location>
        <begin position="80"/>
        <end position="227"/>
    </location>
</feature>
<keyword evidence="5" id="KW-1185">Reference proteome</keyword>
<evidence type="ECO:0000256" key="2">
    <source>
        <dbReference type="PROSITE-ProRule" id="PRU01161"/>
    </source>
</evidence>
<evidence type="ECO:0000313" key="5">
    <source>
        <dbReference type="Proteomes" id="UP000198894"/>
    </source>
</evidence>
<protein>
    <submittedName>
        <fullName evidence="4">Patatin-like phospholipase</fullName>
    </submittedName>
</protein>
<dbReference type="EMBL" id="FNEE01000017">
    <property type="protein sequence ID" value="SDK57349.1"/>
    <property type="molecule type" value="Genomic_DNA"/>
</dbReference>
<comment type="caution">
    <text evidence="2">Lacks conserved residue(s) required for the propagation of feature annotation.</text>
</comment>